<reference evidence="1" key="1">
    <citation type="submission" date="2019-09" db="EMBL/GenBank/DDBJ databases">
        <authorList>
            <person name="Teo W.F.A."/>
            <person name="Duangmal K."/>
        </authorList>
    </citation>
    <scope>NUCLEOTIDE SEQUENCE [LARGE SCALE GENOMIC DNA]</scope>
    <source>
        <strain evidence="1">K81G1</strain>
    </source>
</reference>
<dbReference type="EMBL" id="VMNW02000012">
    <property type="protein sequence ID" value="KAA9162598.1"/>
    <property type="molecule type" value="Genomic_DNA"/>
</dbReference>
<accession>A0A5N0VAP1</accession>
<dbReference type="Proteomes" id="UP000319769">
    <property type="component" value="Unassembled WGS sequence"/>
</dbReference>
<sequence length="505" mass="55678">MNAVSGWTGETACRLQSALRMSNEAFAEHLGIGVRTVAGWHQKPTLRPKPEMQQLLDTALEQAPSPVKERFSAVSSPAPEDDRLADAHLRAALEWLDEHSDWPSGTARDEVSRRLVQVDTQQLRDRGNRRARVNQRQVADALRAYYSDLPEGYGCYSACIDDTVAATSILTHADWLDLRASLFTDDRFRLTSATPGPTARLDAEAASRAAQRLAESLALRTKLVNMPLYRLLGIDIADGKIDGTLGISHFVDYALTMDLLEGELVDSLVAGVPSTPLRDRYLPDAAAVLDLPNRLCAGGTLALCAFARPADPFRGPADYVLLVQERSGHVVNAARRLAVIPKGFHQPMADLRADGRIGATLRREMEEELFGRDDIDNTVAHQRAADPMHPSRLSEPMQWLFGEPGRIRMESTGFGLNLMSGNYEFPGLIVVEDEDFWARYGGLVEANWESANLRQYSSRDRALLTDLIGDVAWSNEGLFALLQGLRRLGEIGGDRVDLPAIEGEI</sequence>
<dbReference type="Gene3D" id="1.10.260.40">
    <property type="entry name" value="lambda repressor-like DNA-binding domains"/>
    <property type="match status" value="1"/>
</dbReference>
<evidence type="ECO:0000313" key="1">
    <source>
        <dbReference type="EMBL" id="KAA9162598.1"/>
    </source>
</evidence>
<comment type="caution">
    <text evidence="1">The sequence shown here is derived from an EMBL/GenBank/DDBJ whole genome shotgun (WGS) entry which is preliminary data.</text>
</comment>
<dbReference type="RefSeq" id="WP_144747891.1">
    <property type="nucleotide sequence ID" value="NZ_VMNW02000012.1"/>
</dbReference>
<protein>
    <submittedName>
        <fullName evidence="1">Transcriptional regulator</fullName>
    </submittedName>
</protein>
<dbReference type="AlphaFoldDB" id="A0A5N0VAP1"/>
<dbReference type="GO" id="GO:0003677">
    <property type="term" value="F:DNA binding"/>
    <property type="evidence" value="ECO:0007669"/>
    <property type="project" value="InterPro"/>
</dbReference>
<dbReference type="OrthoDB" id="4523834at2"/>
<dbReference type="InterPro" id="IPR010982">
    <property type="entry name" value="Lambda_DNA-bd_dom_sf"/>
</dbReference>
<gene>
    <name evidence="1" type="ORF">FPZ12_011110</name>
</gene>
<proteinExistence type="predicted"/>
<name>A0A5N0VAP1_9PSEU</name>
<keyword evidence="2" id="KW-1185">Reference proteome</keyword>
<evidence type="ECO:0000313" key="2">
    <source>
        <dbReference type="Proteomes" id="UP000319769"/>
    </source>
</evidence>
<organism evidence="1 2">
    <name type="scientific">Amycolatopsis acidicola</name>
    <dbReference type="NCBI Taxonomy" id="2596893"/>
    <lineage>
        <taxon>Bacteria</taxon>
        <taxon>Bacillati</taxon>
        <taxon>Actinomycetota</taxon>
        <taxon>Actinomycetes</taxon>
        <taxon>Pseudonocardiales</taxon>
        <taxon>Pseudonocardiaceae</taxon>
        <taxon>Amycolatopsis</taxon>
    </lineage>
</organism>